<reference evidence="2 3" key="1">
    <citation type="submission" date="2021-06" db="EMBL/GenBank/DDBJ databases">
        <title>Caerostris extrusa draft genome.</title>
        <authorList>
            <person name="Kono N."/>
            <person name="Arakawa K."/>
        </authorList>
    </citation>
    <scope>NUCLEOTIDE SEQUENCE [LARGE SCALE GENOMIC DNA]</scope>
</reference>
<proteinExistence type="predicted"/>
<evidence type="ECO:0000313" key="3">
    <source>
        <dbReference type="Proteomes" id="UP001054945"/>
    </source>
</evidence>
<comment type="caution">
    <text evidence="2">The sequence shown here is derived from an EMBL/GenBank/DDBJ whole genome shotgun (WGS) entry which is preliminary data.</text>
</comment>
<dbReference type="CDD" id="cd03587">
    <property type="entry name" value="SOCS"/>
    <property type="match status" value="1"/>
</dbReference>
<evidence type="ECO:0000313" key="2">
    <source>
        <dbReference type="EMBL" id="GIX75885.1"/>
    </source>
</evidence>
<gene>
    <name evidence="2" type="ORF">CEXT_416181</name>
</gene>
<evidence type="ECO:0000259" key="1">
    <source>
        <dbReference type="PROSITE" id="PS50225"/>
    </source>
</evidence>
<dbReference type="InterPro" id="IPR036036">
    <property type="entry name" value="SOCS_box-like_dom_sf"/>
</dbReference>
<keyword evidence="3" id="KW-1185">Reference proteome</keyword>
<protein>
    <recommendedName>
        <fullName evidence="1">SOCS box domain-containing protein</fullName>
    </recommendedName>
</protein>
<dbReference type="GO" id="GO:0035556">
    <property type="term" value="P:intracellular signal transduction"/>
    <property type="evidence" value="ECO:0007669"/>
    <property type="project" value="InterPro"/>
</dbReference>
<dbReference type="SMART" id="SM00969">
    <property type="entry name" value="SOCS_box"/>
    <property type="match status" value="1"/>
</dbReference>
<feature type="domain" description="SOCS box" evidence="1">
    <location>
        <begin position="178"/>
        <end position="233"/>
    </location>
</feature>
<accession>A0AAV4MV85</accession>
<dbReference type="SUPFAM" id="SSF158235">
    <property type="entry name" value="SOCS box-like"/>
    <property type="match status" value="1"/>
</dbReference>
<organism evidence="2 3">
    <name type="scientific">Caerostris extrusa</name>
    <name type="common">Bark spider</name>
    <name type="synonym">Caerostris bankana</name>
    <dbReference type="NCBI Taxonomy" id="172846"/>
    <lineage>
        <taxon>Eukaryota</taxon>
        <taxon>Metazoa</taxon>
        <taxon>Ecdysozoa</taxon>
        <taxon>Arthropoda</taxon>
        <taxon>Chelicerata</taxon>
        <taxon>Arachnida</taxon>
        <taxon>Araneae</taxon>
        <taxon>Araneomorphae</taxon>
        <taxon>Entelegynae</taxon>
        <taxon>Araneoidea</taxon>
        <taxon>Araneidae</taxon>
        <taxon>Caerostris</taxon>
    </lineage>
</organism>
<dbReference type="Pfam" id="PF07525">
    <property type="entry name" value="SOCS_box"/>
    <property type="match status" value="1"/>
</dbReference>
<dbReference type="EMBL" id="BPLR01002633">
    <property type="protein sequence ID" value="GIX75885.1"/>
    <property type="molecule type" value="Genomic_DNA"/>
</dbReference>
<dbReference type="PROSITE" id="PS50225">
    <property type="entry name" value="SOCS"/>
    <property type="match status" value="1"/>
</dbReference>
<dbReference type="InterPro" id="IPR001496">
    <property type="entry name" value="SOCS_box"/>
</dbReference>
<dbReference type="Proteomes" id="UP001054945">
    <property type="component" value="Unassembled WGS sequence"/>
</dbReference>
<dbReference type="Gene3D" id="1.10.750.20">
    <property type="entry name" value="SOCS box"/>
    <property type="match status" value="1"/>
</dbReference>
<name>A0AAV4MV85_CAEEX</name>
<dbReference type="AlphaFoldDB" id="A0AAV4MV85"/>
<sequence length="233" mass="27777">MNQESKALEYLFQHAQETNNSARRKISEINCWIAQCITFTNFKALNLYFKHHNVLELDAEYYRKTIMDILVSMNIPVCVFRLIQAIVGQDRIRERRHMLCLQVFHFCIVTKVSHNSINIQEAQETLRLIWKSIPDAFLCLEELDVVFTFLKRFLQVLFPERNIESIFHLSIEQVSKFYLETVYKMESHLEPRSLQHLCRVQIRERLSHNSQLPKGLEQLMVPSKIKSYLQLEF</sequence>